<dbReference type="PANTHER" id="PTHR12175:SF5">
    <property type="entry name" value="OS03G0795500 PROTEIN"/>
    <property type="match status" value="1"/>
</dbReference>
<dbReference type="InterPro" id="IPR010400">
    <property type="entry name" value="PITH_dom"/>
</dbReference>
<feature type="region of interest" description="Disordered" evidence="2">
    <location>
        <begin position="31"/>
        <end position="95"/>
    </location>
</feature>
<comment type="similarity">
    <text evidence="1">Belongs to the PITHD1 family.</text>
</comment>
<sequence>MGLEPRDLHNQSEFTEIWDALDLTSSVALNARQPAPSASRPSAAASTAAAAPGQGRDTAADAEGAAACALPAVSRPTEDAGPPASEASLSGAADAVAANTGSTNALEQTGASRAAEDLQADAAASAVPAASAEIATLQQILRTREGNLALVSDVDEQLLINVCFKQPIRLASFSIIASTPPAGFPTNSDEEDSVAAPMLVKVYCNKSAINFCGVFDEACAFSVQLTAEDVISGRRIALPGSKFHMCSSAQLFVQENQTGATYTYLNRLNFYGVAHKRYS</sequence>
<evidence type="ECO:0000313" key="5">
    <source>
        <dbReference type="Proteomes" id="UP000030747"/>
    </source>
</evidence>
<dbReference type="InterPro" id="IPR045099">
    <property type="entry name" value="PITH1-like"/>
</dbReference>
<evidence type="ECO:0000259" key="3">
    <source>
        <dbReference type="PROSITE" id="PS51532"/>
    </source>
</evidence>
<dbReference type="AlphaFoldDB" id="U6KW87"/>
<dbReference type="VEuPathDB" id="ToxoDB:ETH2_0519000"/>
<reference evidence="4" key="1">
    <citation type="submission" date="2013-10" db="EMBL/GenBank/DDBJ databases">
        <title>Genomic analysis of the causative agents of coccidiosis in chickens.</title>
        <authorList>
            <person name="Reid A.J."/>
            <person name="Blake D."/>
            <person name="Billington K."/>
            <person name="Browne H."/>
            <person name="Dunn M."/>
            <person name="Hung S."/>
            <person name="Kawahara F."/>
            <person name="Miranda-Saavedra D."/>
            <person name="Mourier T."/>
            <person name="Nagra H."/>
            <person name="Otto T.D."/>
            <person name="Rawlings N."/>
            <person name="Sanchez A."/>
            <person name="Sanders M."/>
            <person name="Subramaniam C."/>
            <person name="Tay Y."/>
            <person name="Dear P."/>
            <person name="Doerig C."/>
            <person name="Gruber A."/>
            <person name="Parkinson J."/>
            <person name="Shirley M."/>
            <person name="Wan K.L."/>
            <person name="Berriman M."/>
            <person name="Tomley F."/>
            <person name="Pain A."/>
        </authorList>
    </citation>
    <scope>NUCLEOTIDE SEQUENCE [LARGE SCALE GENOMIC DNA]</scope>
    <source>
        <strain evidence="4">Houghton</strain>
    </source>
</reference>
<evidence type="ECO:0000313" key="4">
    <source>
        <dbReference type="EMBL" id="CDJ42231.1"/>
    </source>
</evidence>
<dbReference type="GeneID" id="25252052"/>
<evidence type="ECO:0000256" key="2">
    <source>
        <dbReference type="SAM" id="MobiDB-lite"/>
    </source>
</evidence>
<dbReference type="PROSITE" id="PS51532">
    <property type="entry name" value="PITH"/>
    <property type="match status" value="1"/>
</dbReference>
<feature type="domain" description="PITH" evidence="3">
    <location>
        <begin position="95"/>
        <end position="279"/>
    </location>
</feature>
<dbReference type="Gene3D" id="2.60.120.470">
    <property type="entry name" value="PITH domain"/>
    <property type="match status" value="1"/>
</dbReference>
<dbReference type="RefSeq" id="XP_013232981.1">
    <property type="nucleotide sequence ID" value="XM_013377527.1"/>
</dbReference>
<accession>U6KW87</accession>
<dbReference type="PANTHER" id="PTHR12175">
    <property type="entry name" value="AD039 HT014 THIOREDOXIN FAMILY TRP26"/>
    <property type="match status" value="1"/>
</dbReference>
<proteinExistence type="inferred from homology"/>
<evidence type="ECO:0000256" key="1">
    <source>
        <dbReference type="ARBA" id="ARBA00025788"/>
    </source>
</evidence>
<dbReference type="Pfam" id="PF06201">
    <property type="entry name" value="PITH"/>
    <property type="match status" value="1"/>
</dbReference>
<keyword evidence="5" id="KW-1185">Reference proteome</keyword>
<feature type="compositionally biased region" description="Low complexity" evidence="2">
    <location>
        <begin position="31"/>
        <end position="52"/>
    </location>
</feature>
<dbReference type="InterPro" id="IPR037047">
    <property type="entry name" value="PITH_dom_sf"/>
</dbReference>
<dbReference type="VEuPathDB" id="ToxoDB:ETH_00014475"/>
<dbReference type="OrthoDB" id="2635at2759"/>
<dbReference type="InterPro" id="IPR008979">
    <property type="entry name" value="Galactose-bd-like_sf"/>
</dbReference>
<gene>
    <name evidence="4" type="ORF">ETH_00014475</name>
</gene>
<reference evidence="4" key="2">
    <citation type="submission" date="2013-10" db="EMBL/GenBank/DDBJ databases">
        <authorList>
            <person name="Aslett M."/>
        </authorList>
    </citation>
    <scope>NUCLEOTIDE SEQUENCE [LARGE SCALE GENOMIC DNA]</scope>
    <source>
        <strain evidence="4">Houghton</strain>
    </source>
</reference>
<dbReference type="SUPFAM" id="SSF49785">
    <property type="entry name" value="Galactose-binding domain-like"/>
    <property type="match status" value="1"/>
</dbReference>
<dbReference type="GO" id="GO:0005737">
    <property type="term" value="C:cytoplasm"/>
    <property type="evidence" value="ECO:0007669"/>
    <property type="project" value="UniProtKB-ARBA"/>
</dbReference>
<name>U6KW87_EIMTE</name>
<feature type="compositionally biased region" description="Low complexity" evidence="2">
    <location>
        <begin position="61"/>
        <end position="72"/>
    </location>
</feature>
<protein>
    <recommendedName>
        <fullName evidence="3">PITH domain-containing protein</fullName>
    </recommendedName>
</protein>
<dbReference type="OMA" id="NRMREHM"/>
<dbReference type="EMBL" id="HG675701">
    <property type="protein sequence ID" value="CDJ42231.1"/>
    <property type="molecule type" value="Genomic_DNA"/>
</dbReference>
<dbReference type="Proteomes" id="UP000030747">
    <property type="component" value="Unassembled WGS sequence"/>
</dbReference>
<organism evidence="4 5">
    <name type="scientific">Eimeria tenella</name>
    <name type="common">Coccidian parasite</name>
    <dbReference type="NCBI Taxonomy" id="5802"/>
    <lineage>
        <taxon>Eukaryota</taxon>
        <taxon>Sar</taxon>
        <taxon>Alveolata</taxon>
        <taxon>Apicomplexa</taxon>
        <taxon>Conoidasida</taxon>
        <taxon>Coccidia</taxon>
        <taxon>Eucoccidiorida</taxon>
        <taxon>Eimeriorina</taxon>
        <taxon>Eimeriidae</taxon>
        <taxon>Eimeria</taxon>
    </lineage>
</organism>